<name>J5R6M3_TRIAS</name>
<dbReference type="GeneID" id="25991346"/>
<accession>J5R6M3</accession>
<comment type="caution">
    <text evidence="2">The sequence shown here is derived from an EMBL/GenBank/DDBJ whole genome shotgun (WGS) entry which is preliminary data.</text>
</comment>
<feature type="region of interest" description="Disordered" evidence="1">
    <location>
        <begin position="78"/>
        <end position="103"/>
    </location>
</feature>
<dbReference type="EMBL" id="ALBS01000078">
    <property type="protein sequence ID" value="EJT50968.1"/>
    <property type="molecule type" value="Genomic_DNA"/>
</dbReference>
<feature type="region of interest" description="Disordered" evidence="1">
    <location>
        <begin position="1"/>
        <end position="20"/>
    </location>
</feature>
<dbReference type="Proteomes" id="UP000002748">
    <property type="component" value="Unassembled WGS sequence"/>
</dbReference>
<sequence>MSGYLASTAPKLPNATTTPVTLTTSTTSVHIMATTSAPLPPPVTITAEQPLGNLRGLMVAIWHFVLKTCGYPVTVDAEANTTPPPQAPKKPESIKKGRPGRSATSYSLTTVVKAERRCAGRFFYFNRGKKCDEGDRLGYRCRYCWKMI</sequence>
<evidence type="ECO:0000313" key="2">
    <source>
        <dbReference type="EMBL" id="EJT50968.1"/>
    </source>
</evidence>
<dbReference type="AlphaFoldDB" id="J5R6M3"/>
<organism evidence="2 3">
    <name type="scientific">Trichosporon asahii var. asahii (strain ATCC 90039 / CBS 2479 / JCM 2466 / KCTC 7840 / NBRC 103889/ NCYC 2677 / UAMH 7654)</name>
    <name type="common">Yeast</name>
    <dbReference type="NCBI Taxonomy" id="1186058"/>
    <lineage>
        <taxon>Eukaryota</taxon>
        <taxon>Fungi</taxon>
        <taxon>Dikarya</taxon>
        <taxon>Basidiomycota</taxon>
        <taxon>Agaricomycotina</taxon>
        <taxon>Tremellomycetes</taxon>
        <taxon>Trichosporonales</taxon>
        <taxon>Trichosporonaceae</taxon>
        <taxon>Trichosporon</taxon>
    </lineage>
</organism>
<proteinExistence type="predicted"/>
<dbReference type="HOGENOM" id="CLU_1760079_0_0_1"/>
<gene>
    <name evidence="2" type="ORF">A1Q1_07834</name>
</gene>
<dbReference type="VEuPathDB" id="FungiDB:A1Q1_07834"/>
<reference evidence="2 3" key="1">
    <citation type="journal article" date="2012" name="Eukaryot. Cell">
        <title>Draft genome sequence of CBS 2479, the standard type strain of Trichosporon asahii.</title>
        <authorList>
            <person name="Yang R.Y."/>
            <person name="Li H.T."/>
            <person name="Zhu H."/>
            <person name="Zhou G.P."/>
            <person name="Wang M."/>
            <person name="Wang L."/>
        </authorList>
    </citation>
    <scope>NUCLEOTIDE SEQUENCE [LARGE SCALE GENOMIC DNA]</scope>
    <source>
        <strain evidence="3">ATCC 90039 / CBS 2479 / JCM 2466 / KCTC 7840 / NCYC 2677 / UAMH 7654</strain>
    </source>
</reference>
<dbReference type="KEGG" id="tasa:A1Q1_07834"/>
<dbReference type="RefSeq" id="XP_014182321.1">
    <property type="nucleotide sequence ID" value="XM_014326846.1"/>
</dbReference>
<evidence type="ECO:0000313" key="3">
    <source>
        <dbReference type="Proteomes" id="UP000002748"/>
    </source>
</evidence>
<protein>
    <submittedName>
        <fullName evidence="2">Uncharacterized protein</fullName>
    </submittedName>
</protein>
<evidence type="ECO:0000256" key="1">
    <source>
        <dbReference type="SAM" id="MobiDB-lite"/>
    </source>
</evidence>